<sequence length="186" mass="21443">MSRKFGPKRTVRSQIAHDRTVRSQIAHDRTVIEKSSNFKLLNRNIRGSDSRSVKSYTILGISRTTYFNWETIQRSEPIEPRYRTICENPFDSQTMSELRSTKSYVLVTTRRSHWDNNAPLLQCPHAETRAGSLRVSKAIKLRRKISKLQATLPATGSTRRVEHFIQLHPSPIRTASGRNRGRKLTV</sequence>
<dbReference type="EMBL" id="JAJFAZ020000001">
    <property type="protein sequence ID" value="KAI5356375.1"/>
    <property type="molecule type" value="Genomic_DNA"/>
</dbReference>
<dbReference type="AlphaFoldDB" id="A0AAD5F843"/>
<organism evidence="1 2">
    <name type="scientific">Prunus dulcis</name>
    <name type="common">Almond</name>
    <name type="synonym">Amygdalus dulcis</name>
    <dbReference type="NCBI Taxonomy" id="3755"/>
    <lineage>
        <taxon>Eukaryota</taxon>
        <taxon>Viridiplantae</taxon>
        <taxon>Streptophyta</taxon>
        <taxon>Embryophyta</taxon>
        <taxon>Tracheophyta</taxon>
        <taxon>Spermatophyta</taxon>
        <taxon>Magnoliopsida</taxon>
        <taxon>eudicotyledons</taxon>
        <taxon>Gunneridae</taxon>
        <taxon>Pentapetalae</taxon>
        <taxon>rosids</taxon>
        <taxon>fabids</taxon>
        <taxon>Rosales</taxon>
        <taxon>Rosaceae</taxon>
        <taxon>Amygdaloideae</taxon>
        <taxon>Amygdaleae</taxon>
        <taxon>Prunus</taxon>
    </lineage>
</organism>
<proteinExistence type="predicted"/>
<protein>
    <submittedName>
        <fullName evidence="1">Uncharacterized protein</fullName>
    </submittedName>
</protein>
<evidence type="ECO:0000313" key="1">
    <source>
        <dbReference type="EMBL" id="KAI5356375.1"/>
    </source>
</evidence>
<reference evidence="1 2" key="1">
    <citation type="journal article" date="2022" name="G3 (Bethesda)">
        <title>Whole-genome sequence and methylome profiling of the almond [Prunus dulcis (Mill.) D.A. Webb] cultivar 'Nonpareil'.</title>
        <authorList>
            <person name="D'Amico-Willman K.M."/>
            <person name="Ouma W.Z."/>
            <person name="Meulia T."/>
            <person name="Sideli G.M."/>
            <person name="Gradziel T.M."/>
            <person name="Fresnedo-Ramirez J."/>
        </authorList>
    </citation>
    <scope>NUCLEOTIDE SEQUENCE [LARGE SCALE GENOMIC DNA]</scope>
    <source>
        <strain evidence="1">Clone GOH B32 T37-40</strain>
    </source>
</reference>
<name>A0AAD5F843_PRUDU</name>
<accession>A0AAD5F843</accession>
<dbReference type="Proteomes" id="UP001054821">
    <property type="component" value="Chromosome 1"/>
</dbReference>
<evidence type="ECO:0000313" key="2">
    <source>
        <dbReference type="Proteomes" id="UP001054821"/>
    </source>
</evidence>
<keyword evidence="2" id="KW-1185">Reference proteome</keyword>
<gene>
    <name evidence="1" type="ORF">L3X38_009270</name>
</gene>
<comment type="caution">
    <text evidence="1">The sequence shown here is derived from an EMBL/GenBank/DDBJ whole genome shotgun (WGS) entry which is preliminary data.</text>
</comment>